<dbReference type="GO" id="GO:0008684">
    <property type="term" value="F:2-oxopent-4-enoate hydratase activity"/>
    <property type="evidence" value="ECO:0007669"/>
    <property type="project" value="UniProtKB-EC"/>
</dbReference>
<gene>
    <name evidence="1" type="ORF">ODI_00697</name>
    <name evidence="2" type="ORF">ODI_R1483</name>
</gene>
<name>A0A1C3K8M0_9BURK</name>
<dbReference type="STRING" id="1851544.ODI_00697"/>
<proteinExistence type="predicted"/>
<keyword evidence="3" id="KW-1185">Reference proteome</keyword>
<dbReference type="InterPro" id="IPR050772">
    <property type="entry name" value="Hydratase-Decarb/MhpD_sf"/>
</dbReference>
<evidence type="ECO:0000313" key="2">
    <source>
        <dbReference type="EMBL" id="SOE48512.1"/>
    </source>
</evidence>
<dbReference type="AlphaFoldDB" id="A0A1C3K8M0"/>
<dbReference type="PANTHER" id="PTHR30143">
    <property type="entry name" value="ACID HYDRATASE"/>
    <property type="match status" value="1"/>
</dbReference>
<keyword evidence="1" id="KW-0456">Lyase</keyword>
<dbReference type="EMBL" id="LT907988">
    <property type="protein sequence ID" value="SOE48512.1"/>
    <property type="molecule type" value="Genomic_DNA"/>
</dbReference>
<reference evidence="1 3" key="1">
    <citation type="submission" date="2016-06" db="EMBL/GenBank/DDBJ databases">
        <authorList>
            <person name="Kjaerup R.B."/>
            <person name="Dalgaard T.S."/>
            <person name="Juul-Madsen H.R."/>
        </authorList>
    </citation>
    <scope>NUCLEOTIDE SEQUENCE [LARGE SCALE GENOMIC DNA]</scope>
    <source>
        <strain evidence="1">Orrdi1</strain>
    </source>
</reference>
<dbReference type="Gene3D" id="3.90.850.10">
    <property type="entry name" value="Fumarylacetoacetase-like, C-terminal domain"/>
    <property type="match status" value="1"/>
</dbReference>
<dbReference type="Proteomes" id="UP000078558">
    <property type="component" value="Chromosome I"/>
</dbReference>
<protein>
    <submittedName>
        <fullName evidence="1">2-keto-4-pentenoate hydratase</fullName>
        <ecNumber evidence="1">4.2.1.80</ecNumber>
    </submittedName>
</protein>
<dbReference type="EC" id="4.2.1.80" evidence="1"/>
<evidence type="ECO:0000313" key="1">
    <source>
        <dbReference type="EMBL" id="SBT27707.1"/>
    </source>
</evidence>
<dbReference type="InterPro" id="IPR036663">
    <property type="entry name" value="Fumarylacetoacetase_C_sf"/>
</dbReference>
<dbReference type="RefSeq" id="WP_067759744.1">
    <property type="nucleotide sequence ID" value="NZ_LT907988.1"/>
</dbReference>
<reference evidence="2 3" key="2">
    <citation type="submission" date="2017-08" db="EMBL/GenBank/DDBJ databases">
        <authorList>
            <person name="de Groot N.N."/>
        </authorList>
    </citation>
    <scope>NUCLEOTIDE SEQUENCE [LARGE SCALE GENOMIC DNA]</scope>
    <source>
        <strain evidence="2">Orrdi1</strain>
    </source>
</reference>
<organism evidence="1 3">
    <name type="scientific">Orrella dioscoreae</name>
    <dbReference type="NCBI Taxonomy" id="1851544"/>
    <lineage>
        <taxon>Bacteria</taxon>
        <taxon>Pseudomonadati</taxon>
        <taxon>Pseudomonadota</taxon>
        <taxon>Betaproteobacteria</taxon>
        <taxon>Burkholderiales</taxon>
        <taxon>Alcaligenaceae</taxon>
        <taxon>Orrella</taxon>
    </lineage>
</organism>
<dbReference type="OrthoDB" id="9792137at2"/>
<evidence type="ECO:0000313" key="3">
    <source>
        <dbReference type="Proteomes" id="UP000078558"/>
    </source>
</evidence>
<dbReference type="SUPFAM" id="SSF56529">
    <property type="entry name" value="FAH"/>
    <property type="match status" value="1"/>
</dbReference>
<sequence length="272" mass="28150">MTADARNPLTAEQIAAAFRQGRLSATALAAYPGDVTPATLAAAYHIQDVALAAWPGPVGGWKVAAVQPQWREQFPAERLVGPVLAGNVWQTDSAQVPVVEGGYAAVEVEFAIRIAKPVPVGMHFERPAEIGDYVGGVHAAIELAGSPLKNLSPLGPGAVISDFGNNAGLVVGDELKDFFSQPLENWTTRISINGQEAGAGDAARIPGGPVSALLFLINTLADRRIALKAGDWISTGASTGIHPVAVGDTFEAHFANAARISGRIVGATPQPA</sequence>
<dbReference type="KEGG" id="odi:ODI_R1483"/>
<dbReference type="EMBL" id="FLRC01000055">
    <property type="protein sequence ID" value="SBT27707.1"/>
    <property type="molecule type" value="Genomic_DNA"/>
</dbReference>
<dbReference type="GO" id="GO:0005737">
    <property type="term" value="C:cytoplasm"/>
    <property type="evidence" value="ECO:0007669"/>
    <property type="project" value="TreeGrafter"/>
</dbReference>
<dbReference type="PANTHER" id="PTHR30143:SF0">
    <property type="entry name" value="2-KETO-4-PENTENOATE HYDRATASE"/>
    <property type="match status" value="1"/>
</dbReference>
<accession>A0A1C3K8M0</accession>